<reference evidence="9 10" key="1">
    <citation type="submission" date="2018-04" db="EMBL/GenBank/DDBJ databases">
        <title>Cupriavidus necator CR12 genome sequencing and assembly.</title>
        <authorList>
            <person name="Ben Fekih I."/>
            <person name="Mazhar H.S."/>
            <person name="Bello S.K."/>
            <person name="Rensing C."/>
        </authorList>
    </citation>
    <scope>NUCLEOTIDE SEQUENCE [LARGE SCALE GENOMIC DNA]</scope>
    <source>
        <strain evidence="9 10">CR12</strain>
    </source>
</reference>
<dbReference type="GO" id="GO:0015288">
    <property type="term" value="F:porin activity"/>
    <property type="evidence" value="ECO:0007669"/>
    <property type="project" value="TreeGrafter"/>
</dbReference>
<protein>
    <submittedName>
        <fullName evidence="9">Type I secretion protein TolC</fullName>
    </submittedName>
</protein>
<dbReference type="AlphaFoldDB" id="A0A367PCZ2"/>
<evidence type="ECO:0000256" key="6">
    <source>
        <dbReference type="ARBA" id="ARBA00023136"/>
    </source>
</evidence>
<dbReference type="GO" id="GO:0009279">
    <property type="term" value="C:cell outer membrane"/>
    <property type="evidence" value="ECO:0007669"/>
    <property type="project" value="UniProtKB-SubCell"/>
</dbReference>
<evidence type="ECO:0000256" key="5">
    <source>
        <dbReference type="ARBA" id="ARBA00022692"/>
    </source>
</evidence>
<evidence type="ECO:0000256" key="7">
    <source>
        <dbReference type="ARBA" id="ARBA00023237"/>
    </source>
</evidence>
<name>A0A367PCZ2_CUPNE</name>
<evidence type="ECO:0000256" key="8">
    <source>
        <dbReference type="SAM" id="MobiDB-lite"/>
    </source>
</evidence>
<comment type="caution">
    <text evidence="9">The sequence shown here is derived from an EMBL/GenBank/DDBJ whole genome shotgun (WGS) entry which is preliminary data.</text>
</comment>
<proteinExistence type="inferred from homology"/>
<dbReference type="InterPro" id="IPR010130">
    <property type="entry name" value="T1SS_OMP_TolC"/>
</dbReference>
<accession>A0A367PCZ2</accession>
<comment type="similarity">
    <text evidence="2">Belongs to the outer membrane factor (OMF) (TC 1.B.17) family.</text>
</comment>
<evidence type="ECO:0000313" key="9">
    <source>
        <dbReference type="EMBL" id="RCJ05730.1"/>
    </source>
</evidence>
<evidence type="ECO:0000256" key="3">
    <source>
        <dbReference type="ARBA" id="ARBA00022448"/>
    </source>
</evidence>
<dbReference type="SUPFAM" id="SSF56954">
    <property type="entry name" value="Outer membrane efflux proteins (OEP)"/>
    <property type="match status" value="1"/>
</dbReference>
<keyword evidence="6" id="KW-0472">Membrane</keyword>
<comment type="subcellular location">
    <subcellularLocation>
        <location evidence="1">Cell outer membrane</location>
    </subcellularLocation>
</comment>
<gene>
    <name evidence="9" type="ORF">DDK22_25200</name>
</gene>
<dbReference type="EMBL" id="QDHA01000066">
    <property type="protein sequence ID" value="RCJ05730.1"/>
    <property type="molecule type" value="Genomic_DNA"/>
</dbReference>
<keyword evidence="5" id="KW-0812">Transmembrane</keyword>
<keyword evidence="7" id="KW-0998">Cell outer membrane</keyword>
<dbReference type="GO" id="GO:1990281">
    <property type="term" value="C:efflux pump complex"/>
    <property type="evidence" value="ECO:0007669"/>
    <property type="project" value="TreeGrafter"/>
</dbReference>
<dbReference type="InterPro" id="IPR051906">
    <property type="entry name" value="TolC-like"/>
</dbReference>
<evidence type="ECO:0000313" key="10">
    <source>
        <dbReference type="Proteomes" id="UP000253501"/>
    </source>
</evidence>
<sequence length="459" mass="49513">MRVISMKRLSMALRAGQVALGCVLFLNAGESGAIDLVAAYQQALAHDPTSLAANDALTAGREKAVQGDALLRPRVSLQATLDRINNRSSGNPPAEVAPLVSSDSSGTARQAGVVLVQPLYDRTAVATRKQFREQSNLAQTQFDQSRQDLALRVAEAYFGVVLGEETLRVVQAEKAALRQQRDRAKARFDIGQGKITDLHEAQARLDGVESREVTAQSALEQRRTRFQETVGMPPDQLSGLAPGFAPRPPEPDNLTAWQAKGEEQSYLVKTRQSERDIAGAEIDKYRVSSRPTIALVARYGAQGQTGNLAPWIAASNTRSATIGLQLNIPLYAGGGLDSRERETVARKSQAEQEVAAARRDVRLKVQDGFLSVKTGVSRVAALEQSLTSARSALAATTLGRDVGTRTQPDVLDAQQRVFAAELDVVQARLDYLLGRLRLAAAAGELSEETLRSLNAWLAA</sequence>
<dbReference type="PANTHER" id="PTHR30026">
    <property type="entry name" value="OUTER MEMBRANE PROTEIN TOLC"/>
    <property type="match status" value="1"/>
</dbReference>
<dbReference type="RefSeq" id="WP_114134283.1">
    <property type="nucleotide sequence ID" value="NZ_CP068435.1"/>
</dbReference>
<dbReference type="PANTHER" id="PTHR30026:SF20">
    <property type="entry name" value="OUTER MEMBRANE PROTEIN TOLC"/>
    <property type="match status" value="1"/>
</dbReference>
<dbReference type="GO" id="GO:0015562">
    <property type="term" value="F:efflux transmembrane transporter activity"/>
    <property type="evidence" value="ECO:0007669"/>
    <property type="project" value="InterPro"/>
</dbReference>
<dbReference type="Pfam" id="PF02321">
    <property type="entry name" value="OEP"/>
    <property type="match status" value="2"/>
</dbReference>
<feature type="region of interest" description="Disordered" evidence="8">
    <location>
        <begin position="84"/>
        <end position="103"/>
    </location>
</feature>
<evidence type="ECO:0000256" key="4">
    <source>
        <dbReference type="ARBA" id="ARBA00022452"/>
    </source>
</evidence>
<evidence type="ECO:0000256" key="1">
    <source>
        <dbReference type="ARBA" id="ARBA00004442"/>
    </source>
</evidence>
<organism evidence="9 10">
    <name type="scientific">Cupriavidus necator</name>
    <name type="common">Alcaligenes eutrophus</name>
    <name type="synonym">Ralstonia eutropha</name>
    <dbReference type="NCBI Taxonomy" id="106590"/>
    <lineage>
        <taxon>Bacteria</taxon>
        <taxon>Pseudomonadati</taxon>
        <taxon>Pseudomonadota</taxon>
        <taxon>Betaproteobacteria</taxon>
        <taxon>Burkholderiales</taxon>
        <taxon>Burkholderiaceae</taxon>
        <taxon>Cupriavidus</taxon>
    </lineage>
</organism>
<keyword evidence="3" id="KW-0813">Transport</keyword>
<evidence type="ECO:0000256" key="2">
    <source>
        <dbReference type="ARBA" id="ARBA00007613"/>
    </source>
</evidence>
<dbReference type="Proteomes" id="UP000253501">
    <property type="component" value="Unassembled WGS sequence"/>
</dbReference>
<dbReference type="Gene3D" id="1.20.1600.10">
    <property type="entry name" value="Outer membrane efflux proteins (OEP)"/>
    <property type="match status" value="1"/>
</dbReference>
<keyword evidence="4" id="KW-1134">Transmembrane beta strand</keyword>
<dbReference type="NCBIfam" id="TIGR01844">
    <property type="entry name" value="type_I_sec_TolC"/>
    <property type="match status" value="1"/>
</dbReference>
<dbReference type="InterPro" id="IPR003423">
    <property type="entry name" value="OMP_efflux"/>
</dbReference>